<sequence length="77" mass="8689">MLTDVVLTEADLSAVAEAALALLPFPVRPWNREKLWTAVLDAQINAKTRVDRELVAEARGALQVLDAIERFFLRRDE</sequence>
<reference evidence="1 2" key="1">
    <citation type="submission" date="2014-02" db="EMBL/GenBank/DDBJ databases">
        <title>The small core and large imbalanced accessory genome model reveals a collaborative survival strategy of Sorangium cellulosum strains in nature.</title>
        <authorList>
            <person name="Han K."/>
            <person name="Peng R."/>
            <person name="Blom J."/>
            <person name="Li Y.-Z."/>
        </authorList>
    </citation>
    <scope>NUCLEOTIDE SEQUENCE [LARGE SCALE GENOMIC DNA]</scope>
    <source>
        <strain evidence="1 2">So0008-312</strain>
    </source>
</reference>
<accession>A0A150QMT5</accession>
<dbReference type="Proteomes" id="UP000075260">
    <property type="component" value="Unassembled WGS sequence"/>
</dbReference>
<organism evidence="1 2">
    <name type="scientific">Sorangium cellulosum</name>
    <name type="common">Polyangium cellulosum</name>
    <dbReference type="NCBI Taxonomy" id="56"/>
    <lineage>
        <taxon>Bacteria</taxon>
        <taxon>Pseudomonadati</taxon>
        <taxon>Myxococcota</taxon>
        <taxon>Polyangia</taxon>
        <taxon>Polyangiales</taxon>
        <taxon>Polyangiaceae</taxon>
        <taxon>Sorangium</taxon>
    </lineage>
</organism>
<name>A0A150QMT5_SORCE</name>
<comment type="caution">
    <text evidence="1">The sequence shown here is derived from an EMBL/GenBank/DDBJ whole genome shotgun (WGS) entry which is preliminary data.</text>
</comment>
<dbReference type="EMBL" id="JEMA01000480">
    <property type="protein sequence ID" value="KYF69315.1"/>
    <property type="molecule type" value="Genomic_DNA"/>
</dbReference>
<evidence type="ECO:0000313" key="1">
    <source>
        <dbReference type="EMBL" id="KYF69315.1"/>
    </source>
</evidence>
<proteinExistence type="predicted"/>
<dbReference type="AlphaFoldDB" id="A0A150QMT5"/>
<protein>
    <submittedName>
        <fullName evidence="1">Uncharacterized protein</fullName>
    </submittedName>
</protein>
<evidence type="ECO:0000313" key="2">
    <source>
        <dbReference type="Proteomes" id="UP000075260"/>
    </source>
</evidence>
<gene>
    <name evidence="1" type="ORF">BE15_05650</name>
</gene>